<evidence type="ECO:0000256" key="6">
    <source>
        <dbReference type="RuleBase" id="RU000481"/>
    </source>
</evidence>
<protein>
    <recommendedName>
        <fullName evidence="6">Aminotransferase</fullName>
        <ecNumber evidence="6">2.6.1.-</ecNumber>
    </recommendedName>
</protein>
<evidence type="ECO:0000256" key="1">
    <source>
        <dbReference type="ARBA" id="ARBA00001933"/>
    </source>
</evidence>
<comment type="cofactor">
    <cofactor evidence="1 6">
        <name>pyridoxal 5'-phosphate</name>
        <dbReference type="ChEBI" id="CHEBI:597326"/>
    </cofactor>
</comment>
<dbReference type="SUPFAM" id="SSF53383">
    <property type="entry name" value="PLP-dependent transferases"/>
    <property type="match status" value="1"/>
</dbReference>
<dbReference type="PANTHER" id="PTHR46383">
    <property type="entry name" value="ASPARTATE AMINOTRANSFERASE"/>
    <property type="match status" value="1"/>
</dbReference>
<dbReference type="InterPro" id="IPR015421">
    <property type="entry name" value="PyrdxlP-dep_Trfase_major"/>
</dbReference>
<dbReference type="Gene3D" id="3.40.640.10">
    <property type="entry name" value="Type I PLP-dependent aspartate aminotransferase-like (Major domain)"/>
    <property type="match status" value="1"/>
</dbReference>
<evidence type="ECO:0000256" key="5">
    <source>
        <dbReference type="ARBA" id="ARBA00022898"/>
    </source>
</evidence>
<dbReference type="Gene3D" id="3.90.1150.10">
    <property type="entry name" value="Aspartate Aminotransferase, domain 1"/>
    <property type="match status" value="1"/>
</dbReference>
<evidence type="ECO:0000256" key="4">
    <source>
        <dbReference type="ARBA" id="ARBA00022679"/>
    </source>
</evidence>
<keyword evidence="4 6" id="KW-0808">Transferase</keyword>
<accession>A0A117M788</accession>
<comment type="similarity">
    <text evidence="2 6">Belongs to the class-I pyridoxal-phosphate-dependent aminotransferase family.</text>
</comment>
<reference evidence="9" key="1">
    <citation type="journal article" date="2015" name="MBio">
        <title>Genome-Resolved Metagenomic Analysis Reveals Roles for Candidate Phyla and Other Microbial Community Members in Biogeochemical Transformations in Oil Reservoirs.</title>
        <authorList>
            <person name="Hu P."/>
            <person name="Tom L."/>
            <person name="Singh A."/>
            <person name="Thomas B.C."/>
            <person name="Baker B.J."/>
            <person name="Piceno Y.M."/>
            <person name="Andersen G.L."/>
            <person name="Banfield J.F."/>
        </authorList>
    </citation>
    <scope>NUCLEOTIDE SEQUENCE [LARGE SCALE GENOMIC DNA]</scope>
</reference>
<evidence type="ECO:0000259" key="7">
    <source>
        <dbReference type="Pfam" id="PF00155"/>
    </source>
</evidence>
<dbReference type="Proteomes" id="UP000053467">
    <property type="component" value="Unassembled WGS sequence"/>
</dbReference>
<dbReference type="PANTHER" id="PTHR46383:SF1">
    <property type="entry name" value="ASPARTATE AMINOTRANSFERASE"/>
    <property type="match status" value="1"/>
</dbReference>
<dbReference type="InterPro" id="IPR050596">
    <property type="entry name" value="AspAT/PAT-like"/>
</dbReference>
<dbReference type="FunFam" id="3.40.640.10:FF:000033">
    <property type="entry name" value="Aspartate aminotransferase"/>
    <property type="match status" value="1"/>
</dbReference>
<evidence type="ECO:0000256" key="3">
    <source>
        <dbReference type="ARBA" id="ARBA00022576"/>
    </source>
</evidence>
<dbReference type="PROSITE" id="PS00105">
    <property type="entry name" value="AA_TRANSFER_CLASS_1"/>
    <property type="match status" value="1"/>
</dbReference>
<dbReference type="AlphaFoldDB" id="A0A117M788"/>
<gene>
    <name evidence="8" type="ORF">XE03_0230</name>
</gene>
<organism evidence="8 9">
    <name type="scientific">candidate division TA06 bacterium 34_109</name>
    <dbReference type="NCBI Taxonomy" id="1635277"/>
    <lineage>
        <taxon>Bacteria</taxon>
        <taxon>Bacteria division TA06</taxon>
    </lineage>
</organism>
<name>A0A117M788_UNCT6</name>
<dbReference type="EMBL" id="LGGX01000001">
    <property type="protein sequence ID" value="KUK88224.1"/>
    <property type="molecule type" value="Genomic_DNA"/>
</dbReference>
<dbReference type="GO" id="GO:0006520">
    <property type="term" value="P:amino acid metabolic process"/>
    <property type="evidence" value="ECO:0007669"/>
    <property type="project" value="InterPro"/>
</dbReference>
<dbReference type="EC" id="2.6.1.-" evidence="6"/>
<evidence type="ECO:0000256" key="2">
    <source>
        <dbReference type="ARBA" id="ARBA00007441"/>
    </source>
</evidence>
<dbReference type="PATRIC" id="fig|1635277.3.peg.240"/>
<dbReference type="InterPro" id="IPR004839">
    <property type="entry name" value="Aminotransferase_I/II_large"/>
</dbReference>
<dbReference type="CDD" id="cd00609">
    <property type="entry name" value="AAT_like"/>
    <property type="match status" value="1"/>
</dbReference>
<dbReference type="Pfam" id="PF00155">
    <property type="entry name" value="Aminotran_1_2"/>
    <property type="match status" value="1"/>
</dbReference>
<dbReference type="InterPro" id="IPR004838">
    <property type="entry name" value="NHTrfase_class1_PyrdxlP-BS"/>
</dbReference>
<dbReference type="GO" id="GO:0008483">
    <property type="term" value="F:transaminase activity"/>
    <property type="evidence" value="ECO:0007669"/>
    <property type="project" value="UniProtKB-KW"/>
</dbReference>
<comment type="caution">
    <text evidence="8">The sequence shown here is derived from an EMBL/GenBank/DDBJ whole genome shotgun (WGS) entry which is preliminary data.</text>
</comment>
<dbReference type="GO" id="GO:0030170">
    <property type="term" value="F:pyridoxal phosphate binding"/>
    <property type="evidence" value="ECO:0007669"/>
    <property type="project" value="InterPro"/>
</dbReference>
<evidence type="ECO:0000313" key="9">
    <source>
        <dbReference type="Proteomes" id="UP000053467"/>
    </source>
</evidence>
<keyword evidence="5" id="KW-0663">Pyridoxal phosphate</keyword>
<sequence>MKISKRFANVGDSSTLKITSLAKSMKSKNIDVAILAAGEPDFDTPDKIKEEAIKAIKEGFTGYTAVRGINELLDLICEKFKRENGLEYKPENIMVSTGAKQSIYNVLQALCDEDSEIILLAPYWVSYIEMVKMTGALPVVVDTSVDNFRINVERIKEKINKKTRMIIINSPNNLTGVVYTEKELRELADLIVEHNIYCISDEIYEKIIYSPNKHYSIAALNNNIKDLTFTVNGLSKTYAMTGWRIGYLGGERKLVEKALMVQTHSTSCTSSISQKAAVAALKLDERIVNSMIDEFKKRREFLMKKVENIEGLNYVQPQGAFYLFVDFRNFIGKKFKDSEEICTRLLEDYKVAVIPGGAFGAEGFVRISYAASMSEIEKGIDRIEKFLKENV</sequence>
<dbReference type="InterPro" id="IPR015424">
    <property type="entry name" value="PyrdxlP-dep_Trfase"/>
</dbReference>
<keyword evidence="3 6" id="KW-0032">Aminotransferase</keyword>
<proteinExistence type="inferred from homology"/>
<dbReference type="InterPro" id="IPR015422">
    <property type="entry name" value="PyrdxlP-dep_Trfase_small"/>
</dbReference>
<feature type="domain" description="Aminotransferase class I/classII large" evidence="7">
    <location>
        <begin position="32"/>
        <end position="383"/>
    </location>
</feature>
<evidence type="ECO:0000313" key="8">
    <source>
        <dbReference type="EMBL" id="KUK88224.1"/>
    </source>
</evidence>